<keyword evidence="2" id="KW-0732">Signal</keyword>
<evidence type="ECO:0000313" key="4">
    <source>
        <dbReference type="RefSeq" id="XP_030377072.1"/>
    </source>
</evidence>
<evidence type="ECO:0000256" key="2">
    <source>
        <dbReference type="SAM" id="SignalP"/>
    </source>
</evidence>
<dbReference type="OrthoDB" id="7873151at2759"/>
<feature type="chain" id="PRO_5026712210" evidence="2">
    <location>
        <begin position="22"/>
        <end position="143"/>
    </location>
</feature>
<dbReference type="AlphaFoldDB" id="A0A6J2TQ39"/>
<organism evidence="3 4">
    <name type="scientific">Drosophila lebanonensis</name>
    <name type="common">Fruit fly</name>
    <name type="synonym">Scaptodrosophila lebanonensis</name>
    <dbReference type="NCBI Taxonomy" id="7225"/>
    <lineage>
        <taxon>Eukaryota</taxon>
        <taxon>Metazoa</taxon>
        <taxon>Ecdysozoa</taxon>
        <taxon>Arthropoda</taxon>
        <taxon>Hexapoda</taxon>
        <taxon>Insecta</taxon>
        <taxon>Pterygota</taxon>
        <taxon>Neoptera</taxon>
        <taxon>Endopterygota</taxon>
        <taxon>Diptera</taxon>
        <taxon>Brachycera</taxon>
        <taxon>Muscomorpha</taxon>
        <taxon>Ephydroidea</taxon>
        <taxon>Drosophilidae</taxon>
        <taxon>Scaptodrosophila</taxon>
    </lineage>
</organism>
<feature type="compositionally biased region" description="Low complexity" evidence="1">
    <location>
        <begin position="24"/>
        <end position="33"/>
    </location>
</feature>
<feature type="compositionally biased region" description="Basic residues" evidence="1">
    <location>
        <begin position="39"/>
        <end position="48"/>
    </location>
</feature>
<protein>
    <submittedName>
        <fullName evidence="4">Cyclin-K</fullName>
    </submittedName>
</protein>
<sequence length="143" mass="16113">MLLRFFVITVLIWAYCDLGYADSDSSASSGSESGESHHYRQGKHHKDKYNRPAYPAYPNSYTPISPPYYYGGYPYMTAPPTPPQPFNGMPPQPYPYPVPYYPPYAESSNPHLPSGPQPASSVINHSLKVNKEYKEDGHHSNQI</sequence>
<evidence type="ECO:0000256" key="1">
    <source>
        <dbReference type="SAM" id="MobiDB-lite"/>
    </source>
</evidence>
<feature type="region of interest" description="Disordered" evidence="1">
    <location>
        <begin position="24"/>
        <end position="52"/>
    </location>
</feature>
<proteinExistence type="predicted"/>
<feature type="compositionally biased region" description="Polar residues" evidence="1">
    <location>
        <begin position="106"/>
        <end position="124"/>
    </location>
</feature>
<dbReference type="GeneID" id="115625968"/>
<dbReference type="Proteomes" id="UP000504634">
    <property type="component" value="Unplaced"/>
</dbReference>
<feature type="compositionally biased region" description="Basic and acidic residues" evidence="1">
    <location>
        <begin position="129"/>
        <end position="143"/>
    </location>
</feature>
<name>A0A6J2TQ39_DROLE</name>
<dbReference type="RefSeq" id="XP_030377072.1">
    <property type="nucleotide sequence ID" value="XM_030521212.1"/>
</dbReference>
<feature type="region of interest" description="Disordered" evidence="1">
    <location>
        <begin position="106"/>
        <end position="143"/>
    </location>
</feature>
<evidence type="ECO:0000313" key="3">
    <source>
        <dbReference type="Proteomes" id="UP000504634"/>
    </source>
</evidence>
<keyword evidence="3" id="KW-1185">Reference proteome</keyword>
<accession>A0A6J2TQ39</accession>
<gene>
    <name evidence="4" type="primary">LOC115625968</name>
</gene>
<feature type="signal peptide" evidence="2">
    <location>
        <begin position="1"/>
        <end position="21"/>
    </location>
</feature>
<reference evidence="4" key="1">
    <citation type="submission" date="2025-08" db="UniProtKB">
        <authorList>
            <consortium name="RefSeq"/>
        </authorList>
    </citation>
    <scope>IDENTIFICATION</scope>
    <source>
        <strain evidence="4">11010-0011.00</strain>
        <tissue evidence="4">Whole body</tissue>
    </source>
</reference>